<name>A0AAD5UHQ4_9FUNG</name>
<organism evidence="10 11">
    <name type="scientific">Boothiomyces macroporosus</name>
    <dbReference type="NCBI Taxonomy" id="261099"/>
    <lineage>
        <taxon>Eukaryota</taxon>
        <taxon>Fungi</taxon>
        <taxon>Fungi incertae sedis</taxon>
        <taxon>Chytridiomycota</taxon>
        <taxon>Chytridiomycota incertae sedis</taxon>
        <taxon>Chytridiomycetes</taxon>
        <taxon>Rhizophydiales</taxon>
        <taxon>Terramycetaceae</taxon>
        <taxon>Boothiomyces</taxon>
    </lineage>
</organism>
<dbReference type="InterPro" id="IPR036759">
    <property type="entry name" value="TPK_catalytic_sf"/>
</dbReference>
<dbReference type="GO" id="GO:0009229">
    <property type="term" value="P:thiamine diphosphate biosynthetic process"/>
    <property type="evidence" value="ECO:0007669"/>
    <property type="project" value="InterPro"/>
</dbReference>
<comment type="caution">
    <text evidence="10">The sequence shown here is derived from an EMBL/GenBank/DDBJ whole genome shotgun (WGS) entry which is preliminary data.</text>
</comment>
<dbReference type="CDD" id="cd07995">
    <property type="entry name" value="TPK"/>
    <property type="match status" value="1"/>
</dbReference>
<dbReference type="FunFam" id="3.90.930.12:FF:000004">
    <property type="entry name" value="60S ribosomal protein L9"/>
    <property type="match status" value="1"/>
</dbReference>
<dbReference type="GO" id="GO:0006772">
    <property type="term" value="P:thiamine metabolic process"/>
    <property type="evidence" value="ECO:0007669"/>
    <property type="project" value="InterPro"/>
</dbReference>
<gene>
    <name evidence="10" type="primary">RPL9</name>
    <name evidence="10" type="ORF">HK103_005709</name>
</gene>
<evidence type="ECO:0000259" key="8">
    <source>
        <dbReference type="Pfam" id="PF00347"/>
    </source>
</evidence>
<keyword evidence="3" id="KW-0547">Nucleotide-binding</keyword>
<sequence>MKYISQEKDITIPADVTVKVQSRVVTVTGPRGELKKDLKHIPMELKFVGEKTLRVKVWHGGRKHVACIRTVASHIENMIKGVTIGFEYKMRFVYAHFPINANISDAKDHIEIRNFLGDKYTRRIPMMEGVQIVLSDAQKDELILTGNDIQNVSQSGDLDSINPETKDFYHRNGINVVLDTDQDTTDFHKCLNNPMVADYKDIYVLGALNGRLDHTMAALHTLVKYKRRIFLISEESFCWYLEKGNHEIVSDPEYEGDTCGLIPLCGRYPIVHLGLLLYLLD</sequence>
<keyword evidence="7" id="KW-0687">Ribonucleoprotein</keyword>
<evidence type="ECO:0000256" key="5">
    <source>
        <dbReference type="ARBA" id="ARBA00022840"/>
    </source>
</evidence>
<dbReference type="PANTHER" id="PTHR11655:SF16">
    <property type="entry name" value="60S RIBOSOMAL PROTEIN L9"/>
    <property type="match status" value="1"/>
</dbReference>
<dbReference type="GO" id="GO:0004788">
    <property type="term" value="F:thiamine diphosphokinase activity"/>
    <property type="evidence" value="ECO:0007669"/>
    <property type="project" value="InterPro"/>
</dbReference>
<evidence type="ECO:0000256" key="7">
    <source>
        <dbReference type="ARBA" id="ARBA00023274"/>
    </source>
</evidence>
<keyword evidence="5" id="KW-0067">ATP-binding</keyword>
<dbReference type="Gene3D" id="2.60.120.320">
    <property type="entry name" value="Thiamin pyrophosphokinase, thiamin-binding domain"/>
    <property type="match status" value="1"/>
</dbReference>
<dbReference type="Proteomes" id="UP001210925">
    <property type="component" value="Unassembled WGS sequence"/>
</dbReference>
<dbReference type="Pfam" id="PF00347">
    <property type="entry name" value="Ribosomal_L6"/>
    <property type="match status" value="1"/>
</dbReference>
<dbReference type="InterPro" id="IPR036789">
    <property type="entry name" value="Ribosomal_uL6-like_a/b-dom_sf"/>
</dbReference>
<proteinExistence type="inferred from homology"/>
<dbReference type="GO" id="GO:0022625">
    <property type="term" value="C:cytosolic large ribosomal subunit"/>
    <property type="evidence" value="ECO:0007669"/>
    <property type="project" value="TreeGrafter"/>
</dbReference>
<evidence type="ECO:0000256" key="1">
    <source>
        <dbReference type="ARBA" id="ARBA00009356"/>
    </source>
</evidence>
<dbReference type="GO" id="GO:0019843">
    <property type="term" value="F:rRNA binding"/>
    <property type="evidence" value="ECO:0007669"/>
    <property type="project" value="InterPro"/>
</dbReference>
<keyword evidence="11" id="KW-1185">Reference proteome</keyword>
<dbReference type="GO" id="GO:0003735">
    <property type="term" value="F:structural constituent of ribosome"/>
    <property type="evidence" value="ECO:0007669"/>
    <property type="project" value="InterPro"/>
</dbReference>
<evidence type="ECO:0000256" key="6">
    <source>
        <dbReference type="ARBA" id="ARBA00022980"/>
    </source>
</evidence>
<protein>
    <submittedName>
        <fullName evidence="10">60S ribosomal protein L9</fullName>
    </submittedName>
</protein>
<accession>A0AAD5UHQ4</accession>
<dbReference type="AlphaFoldDB" id="A0AAD5UHQ4"/>
<evidence type="ECO:0000313" key="11">
    <source>
        <dbReference type="Proteomes" id="UP001210925"/>
    </source>
</evidence>
<evidence type="ECO:0000259" key="9">
    <source>
        <dbReference type="Pfam" id="PF04263"/>
    </source>
</evidence>
<comment type="similarity">
    <text evidence="1">Belongs to the universal ribosomal protein uL6 family.</text>
</comment>
<dbReference type="GO" id="GO:0005524">
    <property type="term" value="F:ATP binding"/>
    <property type="evidence" value="ECO:0007669"/>
    <property type="project" value="UniProtKB-KW"/>
</dbReference>
<dbReference type="EMBL" id="JADGKB010000055">
    <property type="protein sequence ID" value="KAJ3256140.1"/>
    <property type="molecule type" value="Genomic_DNA"/>
</dbReference>
<dbReference type="GO" id="GO:0016301">
    <property type="term" value="F:kinase activity"/>
    <property type="evidence" value="ECO:0007669"/>
    <property type="project" value="UniProtKB-KW"/>
</dbReference>
<keyword evidence="6 10" id="KW-0689">Ribosomal protein</keyword>
<evidence type="ECO:0000256" key="3">
    <source>
        <dbReference type="ARBA" id="ARBA00022741"/>
    </source>
</evidence>
<dbReference type="InterPro" id="IPR020040">
    <property type="entry name" value="Ribosomal_uL6_a/b-dom"/>
</dbReference>
<dbReference type="SUPFAM" id="SSF56053">
    <property type="entry name" value="Ribosomal protein L6"/>
    <property type="match status" value="2"/>
</dbReference>
<dbReference type="SUPFAM" id="SSF63999">
    <property type="entry name" value="Thiamin pyrophosphokinase, catalytic domain"/>
    <property type="match status" value="1"/>
</dbReference>
<keyword evidence="2" id="KW-0808">Transferase</keyword>
<dbReference type="InterPro" id="IPR006282">
    <property type="entry name" value="Thi_PPkinase"/>
</dbReference>
<reference evidence="10" key="1">
    <citation type="submission" date="2020-05" db="EMBL/GenBank/DDBJ databases">
        <title>Phylogenomic resolution of chytrid fungi.</title>
        <authorList>
            <person name="Stajich J.E."/>
            <person name="Amses K."/>
            <person name="Simmons R."/>
            <person name="Seto K."/>
            <person name="Myers J."/>
            <person name="Bonds A."/>
            <person name="Quandt C.A."/>
            <person name="Barry K."/>
            <person name="Liu P."/>
            <person name="Grigoriev I."/>
            <person name="Longcore J.E."/>
            <person name="James T.Y."/>
        </authorList>
    </citation>
    <scope>NUCLEOTIDE SEQUENCE</scope>
    <source>
        <strain evidence="10">PLAUS21</strain>
    </source>
</reference>
<dbReference type="Pfam" id="PF04263">
    <property type="entry name" value="TPK_catalytic"/>
    <property type="match status" value="1"/>
</dbReference>
<dbReference type="InterPro" id="IPR000702">
    <property type="entry name" value="Ribosomal_uL6-like"/>
</dbReference>
<feature type="domain" description="Thiamin pyrophosphokinase catalytic" evidence="9">
    <location>
        <begin position="155"/>
        <end position="227"/>
    </location>
</feature>
<feature type="domain" description="Large ribosomal subunit protein uL6 alpha-beta" evidence="8">
    <location>
        <begin position="12"/>
        <end position="83"/>
    </location>
</feature>
<dbReference type="PANTHER" id="PTHR11655">
    <property type="entry name" value="60S/50S RIBOSOMAL PROTEIN L6/L9"/>
    <property type="match status" value="1"/>
</dbReference>
<dbReference type="GO" id="GO:0002181">
    <property type="term" value="P:cytoplasmic translation"/>
    <property type="evidence" value="ECO:0007669"/>
    <property type="project" value="TreeGrafter"/>
</dbReference>
<evidence type="ECO:0000256" key="4">
    <source>
        <dbReference type="ARBA" id="ARBA00022777"/>
    </source>
</evidence>
<evidence type="ECO:0000313" key="10">
    <source>
        <dbReference type="EMBL" id="KAJ3256140.1"/>
    </source>
</evidence>
<dbReference type="Gene3D" id="3.90.930.12">
    <property type="entry name" value="Ribosomal protein L6, alpha-beta domain"/>
    <property type="match status" value="2"/>
</dbReference>
<evidence type="ECO:0000256" key="2">
    <source>
        <dbReference type="ARBA" id="ARBA00022679"/>
    </source>
</evidence>
<keyword evidence="4" id="KW-0418">Kinase</keyword>
<dbReference type="NCBIfam" id="TIGR01378">
    <property type="entry name" value="thi_PPkinase"/>
    <property type="match status" value="1"/>
</dbReference>
<dbReference type="InterPro" id="IPR007371">
    <property type="entry name" value="TPK_catalytic"/>
</dbReference>